<name>A0ABV7N866_9STAP</name>
<sequence>MVYVTLMLPIIFLTAVLLFTRRSMLFNNNGRSMKNSDADIFLKWMIGMEIVVVGVLIILSSM</sequence>
<feature type="transmembrane region" description="Helical" evidence="1">
    <location>
        <begin position="41"/>
        <end position="59"/>
    </location>
</feature>
<keyword evidence="1" id="KW-0472">Membrane</keyword>
<keyword evidence="1" id="KW-0812">Transmembrane</keyword>
<evidence type="ECO:0000256" key="1">
    <source>
        <dbReference type="SAM" id="Phobius"/>
    </source>
</evidence>
<dbReference type="EMBL" id="JBHRVQ010000001">
    <property type="protein sequence ID" value="MFC3388771.1"/>
    <property type="molecule type" value="Genomic_DNA"/>
</dbReference>
<organism evidence="2 3">
    <name type="scientific">Salinicoccus sesuvii</name>
    <dbReference type="NCBI Taxonomy" id="868281"/>
    <lineage>
        <taxon>Bacteria</taxon>
        <taxon>Bacillati</taxon>
        <taxon>Bacillota</taxon>
        <taxon>Bacilli</taxon>
        <taxon>Bacillales</taxon>
        <taxon>Staphylococcaceae</taxon>
        <taxon>Salinicoccus</taxon>
    </lineage>
</organism>
<reference evidence="3" key="1">
    <citation type="journal article" date="2019" name="Int. J. Syst. Evol. Microbiol.">
        <title>The Global Catalogue of Microorganisms (GCM) 10K type strain sequencing project: providing services to taxonomists for standard genome sequencing and annotation.</title>
        <authorList>
            <consortium name="The Broad Institute Genomics Platform"/>
            <consortium name="The Broad Institute Genome Sequencing Center for Infectious Disease"/>
            <person name="Wu L."/>
            <person name="Ma J."/>
        </authorList>
    </citation>
    <scope>NUCLEOTIDE SEQUENCE [LARGE SCALE GENOMIC DNA]</scope>
    <source>
        <strain evidence="3">CCM 7756</strain>
    </source>
</reference>
<keyword evidence="1" id="KW-1133">Transmembrane helix</keyword>
<evidence type="ECO:0000313" key="3">
    <source>
        <dbReference type="Proteomes" id="UP001595637"/>
    </source>
</evidence>
<keyword evidence="3" id="KW-1185">Reference proteome</keyword>
<dbReference type="Proteomes" id="UP001595637">
    <property type="component" value="Unassembled WGS sequence"/>
</dbReference>
<protein>
    <submittedName>
        <fullName evidence="2">Uncharacterized protein</fullName>
    </submittedName>
</protein>
<gene>
    <name evidence="2" type="ORF">ACFOEO_09335</name>
</gene>
<comment type="caution">
    <text evidence="2">The sequence shown here is derived from an EMBL/GenBank/DDBJ whole genome shotgun (WGS) entry which is preliminary data.</text>
</comment>
<evidence type="ECO:0000313" key="2">
    <source>
        <dbReference type="EMBL" id="MFC3388771.1"/>
    </source>
</evidence>
<feature type="transmembrane region" description="Helical" evidence="1">
    <location>
        <begin position="6"/>
        <end position="21"/>
    </location>
</feature>
<proteinExistence type="predicted"/>
<dbReference type="RefSeq" id="WP_380654751.1">
    <property type="nucleotide sequence ID" value="NZ_JBHRVQ010000001.1"/>
</dbReference>
<accession>A0ABV7N866</accession>